<keyword evidence="2" id="KW-1185">Reference proteome</keyword>
<reference evidence="1 2" key="1">
    <citation type="submission" date="2019-02" db="EMBL/GenBank/DDBJ databases">
        <title>Genome sequencing of the rare red list fungi Dentipellis fragilis.</title>
        <authorList>
            <person name="Buettner E."/>
            <person name="Kellner H."/>
        </authorList>
    </citation>
    <scope>NUCLEOTIDE SEQUENCE [LARGE SCALE GENOMIC DNA]</scope>
    <source>
        <strain evidence="1 2">DSM 105465</strain>
    </source>
</reference>
<evidence type="ECO:0000313" key="2">
    <source>
        <dbReference type="Proteomes" id="UP000298327"/>
    </source>
</evidence>
<protein>
    <submittedName>
        <fullName evidence="1">Uncharacterized protein</fullName>
    </submittedName>
</protein>
<sequence length="78" mass="8415">MSGCVRTRGRNLGWSELLDQEKKMEAGGGSGLGYNRPASSAGGHAALRLRDSENTWMDDFQCAARSASSHPKLTFTNL</sequence>
<dbReference type="AlphaFoldDB" id="A0A4Y9Z8U5"/>
<proteinExistence type="predicted"/>
<gene>
    <name evidence="1" type="ORF">EVG20_g2557</name>
</gene>
<organism evidence="1 2">
    <name type="scientific">Dentipellis fragilis</name>
    <dbReference type="NCBI Taxonomy" id="205917"/>
    <lineage>
        <taxon>Eukaryota</taxon>
        <taxon>Fungi</taxon>
        <taxon>Dikarya</taxon>
        <taxon>Basidiomycota</taxon>
        <taxon>Agaricomycotina</taxon>
        <taxon>Agaricomycetes</taxon>
        <taxon>Russulales</taxon>
        <taxon>Hericiaceae</taxon>
        <taxon>Dentipellis</taxon>
    </lineage>
</organism>
<comment type="caution">
    <text evidence="1">The sequence shown here is derived from an EMBL/GenBank/DDBJ whole genome shotgun (WGS) entry which is preliminary data.</text>
</comment>
<accession>A0A4Y9Z8U5</accession>
<name>A0A4Y9Z8U5_9AGAM</name>
<evidence type="ECO:0000313" key="1">
    <source>
        <dbReference type="EMBL" id="TFY70447.1"/>
    </source>
</evidence>
<dbReference type="EMBL" id="SEOQ01000101">
    <property type="protein sequence ID" value="TFY70447.1"/>
    <property type="molecule type" value="Genomic_DNA"/>
</dbReference>
<dbReference type="Proteomes" id="UP000298327">
    <property type="component" value="Unassembled WGS sequence"/>
</dbReference>